<dbReference type="EMBL" id="OZ019901">
    <property type="protein sequence ID" value="CAK9236849.1"/>
    <property type="molecule type" value="Genomic_DNA"/>
</dbReference>
<keyword evidence="1" id="KW-0732">Signal</keyword>
<dbReference type="Proteomes" id="UP001497512">
    <property type="component" value="Chromosome 9"/>
</dbReference>
<gene>
    <name evidence="2" type="ORF">CSSPTR1EN2_LOCUS23249</name>
</gene>
<evidence type="ECO:0000313" key="2">
    <source>
        <dbReference type="EMBL" id="CAK9236849.1"/>
    </source>
</evidence>
<proteinExistence type="predicted"/>
<keyword evidence="3" id="KW-1185">Reference proteome</keyword>
<organism evidence="2 3">
    <name type="scientific">Sphagnum troendelagicum</name>
    <dbReference type="NCBI Taxonomy" id="128251"/>
    <lineage>
        <taxon>Eukaryota</taxon>
        <taxon>Viridiplantae</taxon>
        <taxon>Streptophyta</taxon>
        <taxon>Embryophyta</taxon>
        <taxon>Bryophyta</taxon>
        <taxon>Sphagnophytina</taxon>
        <taxon>Sphagnopsida</taxon>
        <taxon>Sphagnales</taxon>
        <taxon>Sphagnaceae</taxon>
        <taxon>Sphagnum</taxon>
    </lineage>
</organism>
<name>A0ABP0V5F1_9BRYO</name>
<protein>
    <recommendedName>
        <fullName evidence="4">Secreted protein</fullName>
    </recommendedName>
</protein>
<evidence type="ECO:0000256" key="1">
    <source>
        <dbReference type="SAM" id="SignalP"/>
    </source>
</evidence>
<sequence length="81" mass="9164">MILINVRLLLLSSLIAATAAGGAREGRQDANVEKKRGGWLEPRQSGFWKRFRCSCFRCPRNSFRPSVLQYTGPTRVSFLYG</sequence>
<feature type="signal peptide" evidence="1">
    <location>
        <begin position="1"/>
        <end position="20"/>
    </location>
</feature>
<evidence type="ECO:0008006" key="4">
    <source>
        <dbReference type="Google" id="ProtNLM"/>
    </source>
</evidence>
<accession>A0ABP0V5F1</accession>
<feature type="chain" id="PRO_5046454898" description="Secreted protein" evidence="1">
    <location>
        <begin position="21"/>
        <end position="81"/>
    </location>
</feature>
<evidence type="ECO:0000313" key="3">
    <source>
        <dbReference type="Proteomes" id="UP001497512"/>
    </source>
</evidence>
<reference evidence="2" key="1">
    <citation type="submission" date="2024-02" db="EMBL/GenBank/DDBJ databases">
        <authorList>
            <consortium name="ELIXIR-Norway"/>
            <consortium name="Elixir Norway"/>
        </authorList>
    </citation>
    <scope>NUCLEOTIDE SEQUENCE</scope>
</reference>